<dbReference type="AlphaFoldDB" id="A0A0A9H8Y5"/>
<reference evidence="1" key="2">
    <citation type="journal article" date="2015" name="Data Brief">
        <title>Shoot transcriptome of the giant reed, Arundo donax.</title>
        <authorList>
            <person name="Barrero R.A."/>
            <person name="Guerrero F.D."/>
            <person name="Moolhuijzen P."/>
            <person name="Goolsby J.A."/>
            <person name="Tidwell J."/>
            <person name="Bellgard S.E."/>
            <person name="Bellgard M.I."/>
        </authorList>
    </citation>
    <scope>NUCLEOTIDE SEQUENCE</scope>
    <source>
        <tissue evidence="1">Shoot tissue taken approximately 20 cm above the soil surface</tissue>
    </source>
</reference>
<proteinExistence type="predicted"/>
<name>A0A0A9H8Y5_ARUDO</name>
<reference evidence="1" key="1">
    <citation type="submission" date="2014-09" db="EMBL/GenBank/DDBJ databases">
        <authorList>
            <person name="Magalhaes I.L.F."/>
            <person name="Oliveira U."/>
            <person name="Santos F.R."/>
            <person name="Vidigal T.H.D.A."/>
            <person name="Brescovit A.D."/>
            <person name="Santos A.J."/>
        </authorList>
    </citation>
    <scope>NUCLEOTIDE SEQUENCE</scope>
    <source>
        <tissue evidence="1">Shoot tissue taken approximately 20 cm above the soil surface</tissue>
    </source>
</reference>
<protein>
    <submittedName>
        <fullName evidence="1">Uncharacterized protein</fullName>
    </submittedName>
</protein>
<dbReference type="EMBL" id="GBRH01165617">
    <property type="protein sequence ID" value="JAE32279.1"/>
    <property type="molecule type" value="Transcribed_RNA"/>
</dbReference>
<organism evidence="1">
    <name type="scientific">Arundo donax</name>
    <name type="common">Giant reed</name>
    <name type="synonym">Donax arundinaceus</name>
    <dbReference type="NCBI Taxonomy" id="35708"/>
    <lineage>
        <taxon>Eukaryota</taxon>
        <taxon>Viridiplantae</taxon>
        <taxon>Streptophyta</taxon>
        <taxon>Embryophyta</taxon>
        <taxon>Tracheophyta</taxon>
        <taxon>Spermatophyta</taxon>
        <taxon>Magnoliopsida</taxon>
        <taxon>Liliopsida</taxon>
        <taxon>Poales</taxon>
        <taxon>Poaceae</taxon>
        <taxon>PACMAD clade</taxon>
        <taxon>Arundinoideae</taxon>
        <taxon>Arundineae</taxon>
        <taxon>Arundo</taxon>
    </lineage>
</organism>
<accession>A0A0A9H8Y5</accession>
<evidence type="ECO:0000313" key="1">
    <source>
        <dbReference type="EMBL" id="JAE32279.1"/>
    </source>
</evidence>
<sequence>MQKKMLRTVLLRIFRARQGFKCMTTVSH</sequence>